<dbReference type="Pfam" id="PF00892">
    <property type="entry name" value="EamA"/>
    <property type="match status" value="2"/>
</dbReference>
<feature type="domain" description="EamA" evidence="7">
    <location>
        <begin position="45"/>
        <end position="172"/>
    </location>
</feature>
<feature type="transmembrane region" description="Helical" evidence="6">
    <location>
        <begin position="104"/>
        <end position="123"/>
    </location>
</feature>
<keyword evidence="4 6" id="KW-1133">Transmembrane helix</keyword>
<feature type="transmembrane region" description="Helical" evidence="6">
    <location>
        <begin position="249"/>
        <end position="271"/>
    </location>
</feature>
<feature type="domain" description="EamA" evidence="7">
    <location>
        <begin position="186"/>
        <end position="319"/>
    </location>
</feature>
<dbReference type="EMBL" id="SGXA01000002">
    <property type="protein sequence ID" value="RZS71903.1"/>
    <property type="molecule type" value="Genomic_DNA"/>
</dbReference>
<organism evidence="8 9">
    <name type="scientific">Pseudobacter ginsenosidimutans</name>
    <dbReference type="NCBI Taxonomy" id="661488"/>
    <lineage>
        <taxon>Bacteria</taxon>
        <taxon>Pseudomonadati</taxon>
        <taxon>Bacteroidota</taxon>
        <taxon>Chitinophagia</taxon>
        <taxon>Chitinophagales</taxon>
        <taxon>Chitinophagaceae</taxon>
        <taxon>Pseudobacter</taxon>
    </lineage>
</organism>
<evidence type="ECO:0000256" key="1">
    <source>
        <dbReference type="ARBA" id="ARBA00004141"/>
    </source>
</evidence>
<feature type="transmembrane region" description="Helical" evidence="6">
    <location>
        <begin position="217"/>
        <end position="237"/>
    </location>
</feature>
<feature type="transmembrane region" description="Helical" evidence="6">
    <location>
        <begin position="129"/>
        <end position="150"/>
    </location>
</feature>
<feature type="transmembrane region" description="Helical" evidence="6">
    <location>
        <begin position="38"/>
        <end position="56"/>
    </location>
</feature>
<name>A0A4Q7MXI0_9BACT</name>
<feature type="transmembrane region" description="Helical" evidence="6">
    <location>
        <begin position="278"/>
        <end position="297"/>
    </location>
</feature>
<dbReference type="GO" id="GO:0016020">
    <property type="term" value="C:membrane"/>
    <property type="evidence" value="ECO:0007669"/>
    <property type="project" value="UniProtKB-SubCell"/>
</dbReference>
<accession>A0A4Q7MXI0</accession>
<dbReference type="PANTHER" id="PTHR32322:SF2">
    <property type="entry name" value="EAMA DOMAIN-CONTAINING PROTEIN"/>
    <property type="match status" value="1"/>
</dbReference>
<reference evidence="8 9" key="1">
    <citation type="submission" date="2019-02" db="EMBL/GenBank/DDBJ databases">
        <title>Genomic Encyclopedia of Type Strains, Phase IV (KMG-IV): sequencing the most valuable type-strain genomes for metagenomic binning, comparative biology and taxonomic classification.</title>
        <authorList>
            <person name="Goeker M."/>
        </authorList>
    </citation>
    <scope>NUCLEOTIDE SEQUENCE [LARGE SCALE GENOMIC DNA]</scope>
    <source>
        <strain evidence="8 9">DSM 18116</strain>
    </source>
</reference>
<evidence type="ECO:0000313" key="8">
    <source>
        <dbReference type="EMBL" id="RZS71903.1"/>
    </source>
</evidence>
<evidence type="ECO:0000256" key="4">
    <source>
        <dbReference type="ARBA" id="ARBA00022989"/>
    </source>
</evidence>
<feature type="transmembrane region" description="Helical" evidence="6">
    <location>
        <begin position="157"/>
        <end position="177"/>
    </location>
</feature>
<feature type="transmembrane region" description="Helical" evidence="6">
    <location>
        <begin position="68"/>
        <end position="92"/>
    </location>
</feature>
<dbReference type="InterPro" id="IPR037185">
    <property type="entry name" value="EmrE-like"/>
</dbReference>
<gene>
    <name evidence="8" type="ORF">EV199_3816</name>
</gene>
<evidence type="ECO:0000256" key="3">
    <source>
        <dbReference type="ARBA" id="ARBA00022692"/>
    </source>
</evidence>
<evidence type="ECO:0000313" key="9">
    <source>
        <dbReference type="Proteomes" id="UP000293874"/>
    </source>
</evidence>
<proteinExistence type="inferred from homology"/>
<dbReference type="InterPro" id="IPR000620">
    <property type="entry name" value="EamA_dom"/>
</dbReference>
<protein>
    <submittedName>
        <fullName evidence="8">Drug/metabolite transporter (DMT)-like permease</fullName>
    </submittedName>
</protein>
<dbReference type="InterPro" id="IPR050638">
    <property type="entry name" value="AA-Vitamin_Transporters"/>
</dbReference>
<evidence type="ECO:0000256" key="2">
    <source>
        <dbReference type="ARBA" id="ARBA00007362"/>
    </source>
</evidence>
<evidence type="ECO:0000259" key="7">
    <source>
        <dbReference type="Pfam" id="PF00892"/>
    </source>
</evidence>
<sequence length="325" mass="36017">MAHCHHIVFCLILLPTIIKTYNRKMAHEITVNKTQSRGFLLFTAGVLFAFLWASAATATKLGLQSAQPFVICIARFFFAGIIMLVITHLFMGNRMPARTEWKPLAVYGFLNISLYLGLYVVAMKNVSPGLGSMAIATNPVMISLTSALLFKQRIKAITWTSLFLCTAGVLIAAYPLLQSSYATPTGLTILFCSMLSYSIGVLYFSKQNWSDLHILTINGWQTLLGGIFLLPIAAVTYEPSLNHWDLRFAGSVLWLAVPVSILGVQLWLFLLRDNPLKASFWLFLCPVFGYLIANLVMKEPINAWTVTGLALVLGGLYLVQRAKKG</sequence>
<keyword evidence="9" id="KW-1185">Reference proteome</keyword>
<comment type="caution">
    <text evidence="8">The sequence shown here is derived from an EMBL/GenBank/DDBJ whole genome shotgun (WGS) entry which is preliminary data.</text>
</comment>
<keyword evidence="5 6" id="KW-0472">Membrane</keyword>
<feature type="transmembrane region" description="Helical" evidence="6">
    <location>
        <begin position="303"/>
        <end position="319"/>
    </location>
</feature>
<dbReference type="AlphaFoldDB" id="A0A4Q7MXI0"/>
<keyword evidence="3 6" id="KW-0812">Transmembrane</keyword>
<evidence type="ECO:0000256" key="5">
    <source>
        <dbReference type="ARBA" id="ARBA00023136"/>
    </source>
</evidence>
<evidence type="ECO:0000256" key="6">
    <source>
        <dbReference type="SAM" id="Phobius"/>
    </source>
</evidence>
<comment type="subcellular location">
    <subcellularLocation>
        <location evidence="1">Membrane</location>
        <topology evidence="1">Multi-pass membrane protein</topology>
    </subcellularLocation>
</comment>
<dbReference type="Proteomes" id="UP000293874">
    <property type="component" value="Unassembled WGS sequence"/>
</dbReference>
<dbReference type="SUPFAM" id="SSF103481">
    <property type="entry name" value="Multidrug resistance efflux transporter EmrE"/>
    <property type="match status" value="2"/>
</dbReference>
<feature type="transmembrane region" description="Helical" evidence="6">
    <location>
        <begin position="183"/>
        <end position="205"/>
    </location>
</feature>
<comment type="similarity">
    <text evidence="2">Belongs to the EamA transporter family.</text>
</comment>
<dbReference type="PANTHER" id="PTHR32322">
    <property type="entry name" value="INNER MEMBRANE TRANSPORTER"/>
    <property type="match status" value="1"/>
</dbReference>